<comment type="caution">
    <text evidence="15">The sequence shown here is derived from an EMBL/GenBank/DDBJ whole genome shotgun (WGS) entry which is preliminary data.</text>
</comment>
<evidence type="ECO:0000256" key="2">
    <source>
        <dbReference type="ARBA" id="ARBA00008685"/>
    </source>
</evidence>
<dbReference type="EMBL" id="BPLQ01011947">
    <property type="protein sequence ID" value="GIY61542.1"/>
    <property type="molecule type" value="Genomic_DNA"/>
</dbReference>
<dbReference type="InterPro" id="IPR052192">
    <property type="entry name" value="Insect_Ionotropic_Sensory_Rcpt"/>
</dbReference>
<keyword evidence="12" id="KW-0407">Ion channel</keyword>
<dbReference type="GO" id="GO:0015276">
    <property type="term" value="F:ligand-gated monoatomic ion channel activity"/>
    <property type="evidence" value="ECO:0007669"/>
    <property type="project" value="InterPro"/>
</dbReference>
<evidence type="ECO:0000256" key="7">
    <source>
        <dbReference type="ARBA" id="ARBA00023065"/>
    </source>
</evidence>
<proteinExistence type="inferred from homology"/>
<feature type="transmembrane region" description="Helical" evidence="13">
    <location>
        <begin position="188"/>
        <end position="209"/>
    </location>
</feature>
<protein>
    <submittedName>
        <fullName evidence="15">Glutamate receptor ionotropic, delta-2</fullName>
    </submittedName>
</protein>
<dbReference type="Pfam" id="PF00060">
    <property type="entry name" value="Lig_chan"/>
    <property type="match status" value="1"/>
</dbReference>
<dbReference type="PANTHER" id="PTHR42643:SF38">
    <property type="entry name" value="IONOTROPIC RECEPTOR 100A"/>
    <property type="match status" value="1"/>
</dbReference>
<dbReference type="Gene3D" id="1.10.287.70">
    <property type="match status" value="1"/>
</dbReference>
<evidence type="ECO:0000256" key="4">
    <source>
        <dbReference type="ARBA" id="ARBA00022475"/>
    </source>
</evidence>
<organism evidence="15 16">
    <name type="scientific">Caerostris darwini</name>
    <dbReference type="NCBI Taxonomy" id="1538125"/>
    <lineage>
        <taxon>Eukaryota</taxon>
        <taxon>Metazoa</taxon>
        <taxon>Ecdysozoa</taxon>
        <taxon>Arthropoda</taxon>
        <taxon>Chelicerata</taxon>
        <taxon>Arachnida</taxon>
        <taxon>Araneae</taxon>
        <taxon>Araneomorphae</taxon>
        <taxon>Entelegynae</taxon>
        <taxon>Araneoidea</taxon>
        <taxon>Araneidae</taxon>
        <taxon>Caerostris</taxon>
    </lineage>
</organism>
<keyword evidence="11" id="KW-1071">Ligand-gated ion channel</keyword>
<keyword evidence="4" id="KW-1003">Cell membrane</keyword>
<feature type="domain" description="Ionotropic glutamate receptor L-glutamate and glycine-binding" evidence="14">
    <location>
        <begin position="18"/>
        <end position="79"/>
    </location>
</feature>
<gene>
    <name evidence="15" type="primary">GRID2</name>
    <name evidence="15" type="ORF">CDAR_3111</name>
</gene>
<evidence type="ECO:0000259" key="14">
    <source>
        <dbReference type="SMART" id="SM00918"/>
    </source>
</evidence>
<evidence type="ECO:0000256" key="8">
    <source>
        <dbReference type="ARBA" id="ARBA00023136"/>
    </source>
</evidence>
<keyword evidence="9 15" id="KW-0675">Receptor</keyword>
<evidence type="ECO:0000256" key="13">
    <source>
        <dbReference type="SAM" id="Phobius"/>
    </source>
</evidence>
<evidence type="ECO:0000256" key="1">
    <source>
        <dbReference type="ARBA" id="ARBA00004651"/>
    </source>
</evidence>
<dbReference type="Proteomes" id="UP001054837">
    <property type="component" value="Unassembled WGS sequence"/>
</dbReference>
<dbReference type="InterPro" id="IPR019594">
    <property type="entry name" value="Glu/Gly-bd"/>
</dbReference>
<dbReference type="Pfam" id="PF10613">
    <property type="entry name" value="Lig_chan-Glu_bd"/>
    <property type="match status" value="1"/>
</dbReference>
<evidence type="ECO:0000256" key="5">
    <source>
        <dbReference type="ARBA" id="ARBA00022692"/>
    </source>
</evidence>
<keyword evidence="5 13" id="KW-0812">Transmembrane</keyword>
<keyword evidence="3" id="KW-0813">Transport</keyword>
<evidence type="ECO:0000313" key="15">
    <source>
        <dbReference type="EMBL" id="GIY61542.1"/>
    </source>
</evidence>
<keyword evidence="10" id="KW-0325">Glycoprotein</keyword>
<accession>A0AAV4UUQ0</accession>
<evidence type="ECO:0000256" key="10">
    <source>
        <dbReference type="ARBA" id="ARBA00023180"/>
    </source>
</evidence>
<evidence type="ECO:0000256" key="9">
    <source>
        <dbReference type="ARBA" id="ARBA00023170"/>
    </source>
</evidence>
<reference evidence="15 16" key="1">
    <citation type="submission" date="2021-06" db="EMBL/GenBank/DDBJ databases">
        <title>Caerostris darwini draft genome.</title>
        <authorList>
            <person name="Kono N."/>
            <person name="Arakawa K."/>
        </authorList>
    </citation>
    <scope>NUCLEOTIDE SEQUENCE [LARGE SCALE GENOMIC DNA]</scope>
</reference>
<dbReference type="GO" id="GO:0050906">
    <property type="term" value="P:detection of stimulus involved in sensory perception"/>
    <property type="evidence" value="ECO:0007669"/>
    <property type="project" value="UniProtKB-ARBA"/>
</dbReference>
<dbReference type="InterPro" id="IPR001320">
    <property type="entry name" value="Iontro_rcpt_C"/>
</dbReference>
<evidence type="ECO:0000256" key="11">
    <source>
        <dbReference type="ARBA" id="ARBA00023286"/>
    </source>
</evidence>
<feature type="transmembrane region" description="Helical" evidence="13">
    <location>
        <begin position="126"/>
        <end position="151"/>
    </location>
</feature>
<evidence type="ECO:0000256" key="12">
    <source>
        <dbReference type="ARBA" id="ARBA00023303"/>
    </source>
</evidence>
<dbReference type="SMART" id="SM00918">
    <property type="entry name" value="Lig_chan-Glu_bd"/>
    <property type="match status" value="1"/>
</dbReference>
<dbReference type="GO" id="GO:0005886">
    <property type="term" value="C:plasma membrane"/>
    <property type="evidence" value="ECO:0007669"/>
    <property type="project" value="UniProtKB-SubCell"/>
</dbReference>
<feature type="transmembrane region" description="Helical" evidence="13">
    <location>
        <begin position="374"/>
        <end position="398"/>
    </location>
</feature>
<dbReference type="PANTHER" id="PTHR42643">
    <property type="entry name" value="IONOTROPIC RECEPTOR 20A-RELATED"/>
    <property type="match status" value="1"/>
</dbReference>
<evidence type="ECO:0000313" key="16">
    <source>
        <dbReference type="Proteomes" id="UP001054837"/>
    </source>
</evidence>
<dbReference type="Gene3D" id="3.40.190.10">
    <property type="entry name" value="Periplasmic binding protein-like II"/>
    <property type="match status" value="1"/>
</dbReference>
<sequence length="408" mass="45830">MNLNCPTQVTIACNPGKHFFEASSNTEGRLTISGIEGRLLDIISRTLKFHMKLINPSDHKSGQLGPGGNWTGVIGMVQRGEADIGANFLAITEERTSVVDFTTVYIIDDVTFTIGKPGPLPPALSYLYPFVPGLWASFIILLLIMPLVFLSSTSAKSYFQLLLQLFGSFVTQSLSIKDNSMRSRILQASWIIFTYVISLSYSAVLLSFVSVPLQKEQVKNFLELSNAVREGGMKSYAIFGSVVESFLLNSPQDHLKFLGDTIKREAWYNKGNELDESLINERSALICPRVVQKILYGSHSTKIISEDNLVSWNIAFAVKKDFCYKKSLDAVLSRLRHAGLFEKFVSDESFYIFLQTLDEVSENEEEKQIDIEDIFGAIFVLLTGYALSFLALLIEIIYKYPFHKFCIH</sequence>
<evidence type="ECO:0000256" key="3">
    <source>
        <dbReference type="ARBA" id="ARBA00022448"/>
    </source>
</evidence>
<comment type="subcellular location">
    <subcellularLocation>
        <location evidence="1">Cell membrane</location>
        <topology evidence="1">Multi-pass membrane protein</topology>
    </subcellularLocation>
</comment>
<name>A0AAV4UUQ0_9ARAC</name>
<feature type="transmembrane region" description="Helical" evidence="13">
    <location>
        <begin position="157"/>
        <end position="176"/>
    </location>
</feature>
<keyword evidence="16" id="KW-1185">Reference proteome</keyword>
<keyword evidence="7" id="KW-0406">Ion transport</keyword>
<keyword evidence="8 13" id="KW-0472">Membrane</keyword>
<keyword evidence="6 13" id="KW-1133">Transmembrane helix</keyword>
<dbReference type="AlphaFoldDB" id="A0AAV4UUQ0"/>
<comment type="similarity">
    <text evidence="2">Belongs to the glutamate-gated ion channel (TC 1.A.10.1) family.</text>
</comment>
<dbReference type="SUPFAM" id="SSF53850">
    <property type="entry name" value="Periplasmic binding protein-like II"/>
    <property type="match status" value="1"/>
</dbReference>
<evidence type="ECO:0000256" key="6">
    <source>
        <dbReference type="ARBA" id="ARBA00022989"/>
    </source>
</evidence>